<dbReference type="SMR" id="A2GT62"/>
<dbReference type="GO" id="GO:0046540">
    <property type="term" value="C:U4/U6 x U5 tri-snRNP complex"/>
    <property type="evidence" value="ECO:0000318"/>
    <property type="project" value="GO_Central"/>
</dbReference>
<dbReference type="STRING" id="5722.A2GT62"/>
<evidence type="ECO:0000256" key="8">
    <source>
        <dbReference type="SAM" id="MobiDB-lite"/>
    </source>
</evidence>
<evidence type="ECO:0000256" key="3">
    <source>
        <dbReference type="ARBA" id="ARBA00018242"/>
    </source>
</evidence>
<dbReference type="Gene3D" id="1.20.940.10">
    <property type="entry name" value="Functional domain of the splicing factor Prp18"/>
    <property type="match status" value="1"/>
</dbReference>
<protein>
    <recommendedName>
        <fullName evidence="3">Pre-mRNA-splicing factor 18</fullName>
    </recommendedName>
</protein>
<dbReference type="OrthoDB" id="10261918at2759"/>
<dbReference type="AlphaFoldDB" id="A2GT62"/>
<evidence type="ECO:0000256" key="2">
    <source>
        <dbReference type="ARBA" id="ARBA00008137"/>
    </source>
</evidence>
<feature type="domain" description="Prp18" evidence="9">
    <location>
        <begin position="104"/>
        <end position="240"/>
    </location>
</feature>
<dbReference type="GO" id="GO:0005682">
    <property type="term" value="C:U5 snRNP"/>
    <property type="evidence" value="ECO:0000318"/>
    <property type="project" value="GO_Central"/>
</dbReference>
<keyword evidence="7" id="KW-0539">Nucleus</keyword>
<dbReference type="InterPro" id="IPR004098">
    <property type="entry name" value="Prp18"/>
</dbReference>
<keyword evidence="6" id="KW-0508">mRNA splicing</keyword>
<evidence type="ECO:0000256" key="4">
    <source>
        <dbReference type="ARBA" id="ARBA00022664"/>
    </source>
</evidence>
<dbReference type="EMBL" id="DS119771">
    <property type="protein sequence ID" value="EAX79656.1"/>
    <property type="molecule type" value="Genomic_DNA"/>
</dbReference>
<feature type="region of interest" description="Disordered" evidence="8">
    <location>
        <begin position="1"/>
        <end position="26"/>
    </location>
</feature>
<dbReference type="GO" id="GO:0071021">
    <property type="term" value="C:U2-type post-spliceosomal complex"/>
    <property type="evidence" value="ECO:0000318"/>
    <property type="project" value="GO_Central"/>
</dbReference>
<evidence type="ECO:0000259" key="9">
    <source>
        <dbReference type="Pfam" id="PF02840"/>
    </source>
</evidence>
<reference evidence="10" key="1">
    <citation type="submission" date="2006-10" db="EMBL/GenBank/DDBJ databases">
        <authorList>
            <person name="Amadeo P."/>
            <person name="Zhao Q."/>
            <person name="Wortman J."/>
            <person name="Fraser-Liggett C."/>
            <person name="Carlton J."/>
        </authorList>
    </citation>
    <scope>NUCLEOTIDE SEQUENCE</scope>
    <source>
        <strain evidence="10">G3</strain>
    </source>
</reference>
<keyword evidence="5" id="KW-0747">Spliceosome</keyword>
<name>A2GT62_TRIV3</name>
<keyword evidence="11" id="KW-1185">Reference proteome</keyword>
<dbReference type="GO" id="GO:0034220">
    <property type="term" value="P:monoatomic ion transmembrane transport"/>
    <property type="evidence" value="ECO:0007669"/>
    <property type="project" value="UniProtKB-KW"/>
</dbReference>
<keyword evidence="10" id="KW-0407">Ion channel</keyword>
<evidence type="ECO:0000313" key="11">
    <source>
        <dbReference type="Proteomes" id="UP000001542"/>
    </source>
</evidence>
<evidence type="ECO:0000313" key="10">
    <source>
        <dbReference type="EMBL" id="EAX79656.1"/>
    </source>
</evidence>
<proteinExistence type="inferred from homology"/>
<reference evidence="10" key="2">
    <citation type="journal article" date="2007" name="Science">
        <title>Draft genome sequence of the sexually transmitted pathogen Trichomonas vaginalis.</title>
        <authorList>
            <person name="Carlton J.M."/>
            <person name="Hirt R.P."/>
            <person name="Silva J.C."/>
            <person name="Delcher A.L."/>
            <person name="Schatz M."/>
            <person name="Zhao Q."/>
            <person name="Wortman J.R."/>
            <person name="Bidwell S.L."/>
            <person name="Alsmark U.C.M."/>
            <person name="Besteiro S."/>
            <person name="Sicheritz-Ponten T."/>
            <person name="Noel C.J."/>
            <person name="Dacks J.B."/>
            <person name="Foster P.G."/>
            <person name="Simillion C."/>
            <person name="Van de Peer Y."/>
            <person name="Miranda-Saavedra D."/>
            <person name="Barton G.J."/>
            <person name="Westrop G.D."/>
            <person name="Mueller S."/>
            <person name="Dessi D."/>
            <person name="Fiori P.L."/>
            <person name="Ren Q."/>
            <person name="Paulsen I."/>
            <person name="Zhang H."/>
            <person name="Bastida-Corcuera F.D."/>
            <person name="Simoes-Barbosa A."/>
            <person name="Brown M.T."/>
            <person name="Hayes R.D."/>
            <person name="Mukherjee M."/>
            <person name="Okumura C.Y."/>
            <person name="Schneider R."/>
            <person name="Smith A.J."/>
            <person name="Vanacova S."/>
            <person name="Villalvazo M."/>
            <person name="Haas B.J."/>
            <person name="Pertea M."/>
            <person name="Feldblyum T.V."/>
            <person name="Utterback T.R."/>
            <person name="Shu C.L."/>
            <person name="Osoegawa K."/>
            <person name="de Jong P.J."/>
            <person name="Hrdy I."/>
            <person name="Horvathova L."/>
            <person name="Zubacova Z."/>
            <person name="Dolezal P."/>
            <person name="Malik S.B."/>
            <person name="Logsdon J.M. Jr."/>
            <person name="Henze K."/>
            <person name="Gupta A."/>
            <person name="Wang C.C."/>
            <person name="Dunne R.L."/>
            <person name="Upcroft J.A."/>
            <person name="Upcroft P."/>
            <person name="White O."/>
            <person name="Salzberg S.L."/>
            <person name="Tang P."/>
            <person name="Chiu C.-H."/>
            <person name="Lee Y.-S."/>
            <person name="Embley T.M."/>
            <person name="Coombs G.H."/>
            <person name="Mottram J.C."/>
            <person name="Tachezy J."/>
            <person name="Fraser-Liggett C.M."/>
            <person name="Johnson P.J."/>
        </authorList>
    </citation>
    <scope>NUCLEOTIDE SEQUENCE [LARGE SCALE GENOMIC DNA]</scope>
    <source>
        <strain evidence="10">G3</strain>
    </source>
</reference>
<evidence type="ECO:0000256" key="6">
    <source>
        <dbReference type="ARBA" id="ARBA00023187"/>
    </source>
</evidence>
<gene>
    <name evidence="10" type="ORF">TVAG_175100</name>
</gene>
<dbReference type="VEuPathDB" id="TrichDB:TVAGG3_0998030"/>
<dbReference type="PANTHER" id="PTHR13007:SF19">
    <property type="entry name" value="PRE-MRNA-SPLICING FACTOR 18"/>
    <property type="match status" value="1"/>
</dbReference>
<evidence type="ECO:0000256" key="1">
    <source>
        <dbReference type="ARBA" id="ARBA00004123"/>
    </source>
</evidence>
<dbReference type="InParanoid" id="A2GT62"/>
<keyword evidence="10" id="KW-0813">Transport</keyword>
<keyword evidence="4" id="KW-0507">mRNA processing</keyword>
<evidence type="ECO:0000256" key="5">
    <source>
        <dbReference type="ARBA" id="ARBA00022728"/>
    </source>
</evidence>
<organism evidence="10 11">
    <name type="scientific">Trichomonas vaginalis (strain ATCC PRA-98 / G3)</name>
    <dbReference type="NCBI Taxonomy" id="412133"/>
    <lineage>
        <taxon>Eukaryota</taxon>
        <taxon>Metamonada</taxon>
        <taxon>Parabasalia</taxon>
        <taxon>Trichomonadida</taxon>
        <taxon>Trichomonadidae</taxon>
        <taxon>Trichomonas</taxon>
    </lineage>
</organism>
<dbReference type="SUPFAM" id="SSF47938">
    <property type="entry name" value="Functional domain of the splicing factor Prp18"/>
    <property type="match status" value="1"/>
</dbReference>
<accession>A2GT62</accession>
<dbReference type="Pfam" id="PF02840">
    <property type="entry name" value="Prp18"/>
    <property type="match status" value="1"/>
</dbReference>
<dbReference type="VEuPathDB" id="TrichDB:TVAG_175100"/>
<comment type="similarity">
    <text evidence="2">Belongs to the PRP18 family.</text>
</comment>
<dbReference type="KEGG" id="tva:4737096"/>
<sequence length="253" mass="29878">MNETHGKFVSNIQQQSMKQKNRELKEQEEFEKRQKVLEFKKAQEVIAVENDAEIDEKINKQLTDSWSLVVTRFQRQFEESKDLRIDLAGPEVYEEQENDDHRVKFLKGIFKEWRYRLNELPDEELAQKRDELCNMWYCLFALQPVFDGLNNRTLSTELTVNIERIVDALKKTDFSKAYGAYNDLAIGNNVWPIGVTQYSIHWKFSMDLMDSKNVLHIFNSEAGRNAVLSLRRFINIYKQIHNPENANKPISII</sequence>
<dbReference type="eggNOG" id="KOG2808">
    <property type="taxonomic scope" value="Eukaryota"/>
</dbReference>
<dbReference type="Proteomes" id="UP000001542">
    <property type="component" value="Unassembled WGS sequence"/>
</dbReference>
<dbReference type="PANTHER" id="PTHR13007">
    <property type="entry name" value="PRE-MRNA SPLICING FACTOR-RELATED"/>
    <property type="match status" value="1"/>
</dbReference>
<dbReference type="InterPro" id="IPR039979">
    <property type="entry name" value="PRPF18"/>
</dbReference>
<evidence type="ECO:0000256" key="7">
    <source>
        <dbReference type="ARBA" id="ARBA00023242"/>
    </source>
</evidence>
<dbReference type="GO" id="GO:0000350">
    <property type="term" value="P:generation of catalytic spliceosome for second transesterification step"/>
    <property type="evidence" value="ECO:0000318"/>
    <property type="project" value="GO_Central"/>
</dbReference>
<comment type="subcellular location">
    <subcellularLocation>
        <location evidence="1">Nucleus</location>
    </subcellularLocation>
</comment>
<keyword evidence="10" id="KW-0406">Ion transport</keyword>